<dbReference type="EMBL" id="JBHSWU010000608">
    <property type="protein sequence ID" value="MFC6725601.1"/>
    <property type="molecule type" value="Genomic_DNA"/>
</dbReference>
<sequence length="85" mass="9039">DSPVAAVRDTAETKTNGQLKSHGGGAVLFVDCSSFPDDDWAAVKGERPEVRHRPAIVFRARPDGSVEGYEKGNVPLDLSGGLTLF</sequence>
<comment type="caution">
    <text evidence="2">The sequence shown here is derived from an EMBL/GenBank/DDBJ whole genome shotgun (WGS) entry which is preliminary data.</text>
</comment>
<accession>A0ABD5S1V9</accession>
<evidence type="ECO:0000313" key="3">
    <source>
        <dbReference type="Proteomes" id="UP001596328"/>
    </source>
</evidence>
<dbReference type="AlphaFoldDB" id="A0ABD5S1V9"/>
<proteinExistence type="predicted"/>
<reference evidence="2 3" key="1">
    <citation type="journal article" date="2019" name="Int. J. Syst. Evol. Microbiol.">
        <title>The Global Catalogue of Microorganisms (GCM) 10K type strain sequencing project: providing services to taxonomists for standard genome sequencing and annotation.</title>
        <authorList>
            <consortium name="The Broad Institute Genomics Platform"/>
            <consortium name="The Broad Institute Genome Sequencing Center for Infectious Disease"/>
            <person name="Wu L."/>
            <person name="Ma J."/>
        </authorList>
    </citation>
    <scope>NUCLEOTIDE SEQUENCE [LARGE SCALE GENOMIC DNA]</scope>
    <source>
        <strain evidence="2 3">NBRC 111368</strain>
    </source>
</reference>
<gene>
    <name evidence="2" type="ORF">ACFQE1_14750</name>
</gene>
<dbReference type="InterPro" id="IPR043953">
    <property type="entry name" value="DUF5784"/>
</dbReference>
<feature type="non-terminal residue" evidence="2">
    <location>
        <position position="1"/>
    </location>
</feature>
<dbReference type="Pfam" id="PF19096">
    <property type="entry name" value="DUF5784"/>
    <property type="match status" value="1"/>
</dbReference>
<protein>
    <submittedName>
        <fullName evidence="2">DUF5784 family protein</fullName>
    </submittedName>
</protein>
<evidence type="ECO:0000313" key="2">
    <source>
        <dbReference type="EMBL" id="MFC6725601.1"/>
    </source>
</evidence>
<name>A0ABD5S1V9_9EURY</name>
<evidence type="ECO:0000256" key="1">
    <source>
        <dbReference type="SAM" id="MobiDB-lite"/>
    </source>
</evidence>
<feature type="region of interest" description="Disordered" evidence="1">
    <location>
        <begin position="1"/>
        <end position="20"/>
    </location>
</feature>
<keyword evidence="3" id="KW-1185">Reference proteome</keyword>
<organism evidence="2 3">
    <name type="scientific">Halobium palmae</name>
    <dbReference type="NCBI Taxonomy" id="1776492"/>
    <lineage>
        <taxon>Archaea</taxon>
        <taxon>Methanobacteriati</taxon>
        <taxon>Methanobacteriota</taxon>
        <taxon>Stenosarchaea group</taxon>
        <taxon>Halobacteria</taxon>
        <taxon>Halobacteriales</taxon>
        <taxon>Haloferacaceae</taxon>
        <taxon>Halobium</taxon>
    </lineage>
</organism>
<dbReference type="Proteomes" id="UP001596328">
    <property type="component" value="Unassembled WGS sequence"/>
</dbReference>